<gene>
    <name evidence="1" type="ORF">A4X09_0g7487</name>
</gene>
<comment type="caution">
    <text evidence="1">The sequence shown here is derived from an EMBL/GenBank/DDBJ whole genome shotgun (WGS) entry which is preliminary data.</text>
</comment>
<feature type="non-terminal residue" evidence="1">
    <location>
        <position position="227"/>
    </location>
</feature>
<reference evidence="1" key="1">
    <citation type="submission" date="2016-04" db="EMBL/GenBank/DDBJ databases">
        <authorList>
            <person name="Nguyen H.D."/>
            <person name="Samba Siva P."/>
            <person name="Cullis J."/>
            <person name="Levesque C.A."/>
            <person name="Hambleton S."/>
        </authorList>
    </citation>
    <scope>NUCLEOTIDE SEQUENCE</scope>
    <source>
        <strain evidence="1">DAOMC 236422</strain>
    </source>
</reference>
<proteinExistence type="predicted"/>
<evidence type="ECO:0000313" key="1">
    <source>
        <dbReference type="EMBL" id="KAE8262319.1"/>
    </source>
</evidence>
<name>A0A8X7N1T0_9BASI</name>
<reference evidence="1" key="2">
    <citation type="journal article" date="2019" name="IMA Fungus">
        <title>Genome sequencing and comparison of five Tilletia species to identify candidate genes for the detection of regulated species infecting wheat.</title>
        <authorList>
            <person name="Nguyen H.D.T."/>
            <person name="Sultana T."/>
            <person name="Kesanakurti P."/>
            <person name="Hambleton S."/>
        </authorList>
    </citation>
    <scope>NUCLEOTIDE SEQUENCE</scope>
    <source>
        <strain evidence="1">DAOMC 236422</strain>
    </source>
</reference>
<sequence length="227" mass="25783">MVDKDVEKVLRPSIVVDSTEVGGAALASAGKEGRKDEEQDLAIEKGYAECRQPVMTSWLMQEAGEGESSDEDEVDYDPDVEDIIEIYRAEENGQEVIDSPVQRLHNCLLKIRAKQFDRFQDVVDRIYTIKKARIPTLRGATRWNSFLRELRGCIKIQKAFTAWVDEEDTDAWNDTWKPFAVRPSEWNAMAKFCTVLGYAETVTMDVQTAKVEHGVSPGVAFPELRDY</sequence>
<organism evidence="1 2">
    <name type="scientific">Tilletia walkeri</name>
    <dbReference type="NCBI Taxonomy" id="117179"/>
    <lineage>
        <taxon>Eukaryota</taxon>
        <taxon>Fungi</taxon>
        <taxon>Dikarya</taxon>
        <taxon>Basidiomycota</taxon>
        <taxon>Ustilaginomycotina</taxon>
        <taxon>Exobasidiomycetes</taxon>
        <taxon>Tilletiales</taxon>
        <taxon>Tilletiaceae</taxon>
        <taxon>Tilletia</taxon>
    </lineage>
</organism>
<dbReference type="AlphaFoldDB" id="A0A8X7N1T0"/>
<protein>
    <submittedName>
        <fullName evidence="1">Uncharacterized protein</fullName>
    </submittedName>
</protein>
<accession>A0A8X7N1T0</accession>
<evidence type="ECO:0000313" key="2">
    <source>
        <dbReference type="Proteomes" id="UP000078113"/>
    </source>
</evidence>
<keyword evidence="2" id="KW-1185">Reference proteome</keyword>
<dbReference type="EMBL" id="LWDG02000811">
    <property type="protein sequence ID" value="KAE8262319.1"/>
    <property type="molecule type" value="Genomic_DNA"/>
</dbReference>
<dbReference type="Proteomes" id="UP000078113">
    <property type="component" value="Unassembled WGS sequence"/>
</dbReference>